<dbReference type="GO" id="GO:0006260">
    <property type="term" value="P:DNA replication"/>
    <property type="evidence" value="ECO:0007669"/>
    <property type="project" value="InterPro"/>
</dbReference>
<gene>
    <name evidence="5" type="primary">nrdD</name>
    <name evidence="5" type="ORF">NCTC9836_01874</name>
</gene>
<protein>
    <submittedName>
        <fullName evidence="5">Anaerobic ribonucleoside-triphosphate reductase NrdD</fullName>
        <ecNumber evidence="5">1.17.4.2</ecNumber>
    </submittedName>
</protein>
<sequence>MIEKLLLKKKVSFLWKEVMFMITKIRKRDGREAAFNMEKIANAMLKATKFINEYDYYIAFDLAKDVANSLEENEDHIPTVEDIQDIVERVLIENEYAKTAKAYILYRAERTRVREMNTRLMKVYEDLTFKQAEDNDIKRENANIDGNTAMGTMLKYGSEGAKEFYEMFVLNPKHSRAHKDGDIHIHDLDFLTLTTTCCQIDIIKLFKEGFSTGHGYLREPKDIQSYSALACIAIQSNQNDQHGGQSIPNFDYGLALGVSKTYARLYRKNIINALELLTEKQDILDFTDTLFKEMKEDYDLMPSLQNDERYIEIEKQYLCKYIDDNGTVEKVQDFAKRKANSETDRCTYQAMEAFIHNLNTMHSRAGAQVPFSSINYGTDTSAEGRMVVKNLLLATERGLGNGETPIFPIQIFKVKEGVNYNEGDPNYDLFKLSFRVSSKRLFPNYSFIDAPFNLKYYKEGNPDTEIAYMGCRTRVMSNINDKSKEVVYGRGNLSFTTINLPRIALKSNKDVEKFFEELDKEMDIVIEQLKERFEIQSKKKVKNFPFLMGQGVWLDSDKLSWEDEVGEVLKHGTLSAGFIGLGECLKALIGSHHGESKDAQKLGLEIISHMRNVMDLATEEYKLNFSLIGTPAEGTAGRFVKLDREMFGSIEGVTDREYYTNSFHVPVYYEIGAFNKIKKEAPYHELTNAGHITYVELDGDPSQNLQAFEKVVRTMKECGVGYGSINHPLDRDPVCGYSGIIGKQCPGCGRKEEDVKFQRIRRITGYLVGTLDRFNDAKKAEEKDRVKHL</sequence>
<keyword evidence="2 3" id="KW-0067">ATP-binding</keyword>
<dbReference type="EC" id="1.17.4.2" evidence="5"/>
<dbReference type="PANTHER" id="PTHR21075:SF0">
    <property type="entry name" value="ANAEROBIC RIBONUCLEOSIDE-TRIPHOSPHATE REDUCTASE"/>
    <property type="match status" value="1"/>
</dbReference>
<feature type="domain" description="ATP-cone" evidence="4">
    <location>
        <begin position="23"/>
        <end position="114"/>
    </location>
</feature>
<evidence type="ECO:0000256" key="2">
    <source>
        <dbReference type="ARBA" id="ARBA00022840"/>
    </source>
</evidence>
<dbReference type="Pfam" id="PF03477">
    <property type="entry name" value="ATP-cone"/>
    <property type="match status" value="1"/>
</dbReference>
<evidence type="ECO:0000259" key="4">
    <source>
        <dbReference type="PROSITE" id="PS51161"/>
    </source>
</evidence>
<evidence type="ECO:0000313" key="5">
    <source>
        <dbReference type="EMBL" id="SUY47541.1"/>
    </source>
</evidence>
<dbReference type="GO" id="GO:0009265">
    <property type="term" value="P:2'-deoxyribonucleotide biosynthetic process"/>
    <property type="evidence" value="ECO:0007669"/>
    <property type="project" value="TreeGrafter"/>
</dbReference>
<evidence type="ECO:0000256" key="1">
    <source>
        <dbReference type="ARBA" id="ARBA00022741"/>
    </source>
</evidence>
<organism evidence="5 6">
    <name type="scientific">Clostridium putrefaciens</name>
    <dbReference type="NCBI Taxonomy" id="99675"/>
    <lineage>
        <taxon>Bacteria</taxon>
        <taxon>Bacillati</taxon>
        <taxon>Bacillota</taxon>
        <taxon>Clostridia</taxon>
        <taxon>Eubacteriales</taxon>
        <taxon>Clostridiaceae</taxon>
        <taxon>Clostridium</taxon>
    </lineage>
</organism>
<dbReference type="PANTHER" id="PTHR21075">
    <property type="entry name" value="ANAEROBIC RIBONUCLEOSIDE-TRIPHOSPHATE REDUCTASE"/>
    <property type="match status" value="1"/>
</dbReference>
<keyword evidence="1 3" id="KW-0547">Nucleotide-binding</keyword>
<dbReference type="Proteomes" id="UP000254664">
    <property type="component" value="Unassembled WGS sequence"/>
</dbReference>
<name>A0A381J8J8_9CLOT</name>
<dbReference type="PROSITE" id="PS51161">
    <property type="entry name" value="ATP_CONE"/>
    <property type="match status" value="1"/>
</dbReference>
<keyword evidence="6" id="KW-1185">Reference proteome</keyword>
<dbReference type="NCBIfam" id="NF005497">
    <property type="entry name" value="PRK07111.1"/>
    <property type="match status" value="1"/>
</dbReference>
<dbReference type="InterPro" id="IPR005144">
    <property type="entry name" value="ATP-cone_dom"/>
</dbReference>
<reference evidence="5 6" key="1">
    <citation type="submission" date="2018-06" db="EMBL/GenBank/DDBJ databases">
        <authorList>
            <consortium name="Pathogen Informatics"/>
            <person name="Doyle S."/>
        </authorList>
    </citation>
    <scope>NUCLEOTIDE SEQUENCE [LARGE SCALE GENOMIC DNA]</scope>
    <source>
        <strain evidence="5 6">NCTC9836</strain>
    </source>
</reference>
<dbReference type="Pfam" id="PF13597">
    <property type="entry name" value="NRDD"/>
    <property type="match status" value="1"/>
</dbReference>
<evidence type="ECO:0000256" key="3">
    <source>
        <dbReference type="PROSITE-ProRule" id="PRU00492"/>
    </source>
</evidence>
<dbReference type="GO" id="GO:0005524">
    <property type="term" value="F:ATP binding"/>
    <property type="evidence" value="ECO:0007669"/>
    <property type="project" value="UniProtKB-UniRule"/>
</dbReference>
<dbReference type="AlphaFoldDB" id="A0A381J8J8"/>
<accession>A0A381J8J8</accession>
<dbReference type="NCBIfam" id="TIGR02487">
    <property type="entry name" value="NrdD"/>
    <property type="match status" value="1"/>
</dbReference>
<dbReference type="GO" id="GO:0031250">
    <property type="term" value="C:anaerobic ribonucleoside-triphosphate reductase complex"/>
    <property type="evidence" value="ECO:0007669"/>
    <property type="project" value="TreeGrafter"/>
</dbReference>
<dbReference type="SUPFAM" id="SSF51998">
    <property type="entry name" value="PFL-like glycyl radical enzymes"/>
    <property type="match status" value="1"/>
</dbReference>
<dbReference type="Gene3D" id="3.20.70.20">
    <property type="match status" value="1"/>
</dbReference>
<dbReference type="GO" id="GO:0008998">
    <property type="term" value="F:ribonucleoside-triphosphate reductase (thioredoxin) activity"/>
    <property type="evidence" value="ECO:0007669"/>
    <property type="project" value="UniProtKB-EC"/>
</dbReference>
<dbReference type="EMBL" id="UFWZ01000001">
    <property type="protein sequence ID" value="SUY47541.1"/>
    <property type="molecule type" value="Genomic_DNA"/>
</dbReference>
<dbReference type="GO" id="GO:0004748">
    <property type="term" value="F:ribonucleoside-diphosphate reductase activity, thioredoxin disulfide as acceptor"/>
    <property type="evidence" value="ECO:0007669"/>
    <property type="project" value="TreeGrafter"/>
</dbReference>
<evidence type="ECO:0000313" key="6">
    <source>
        <dbReference type="Proteomes" id="UP000254664"/>
    </source>
</evidence>
<dbReference type="InterPro" id="IPR012833">
    <property type="entry name" value="NrdD"/>
</dbReference>
<dbReference type="CDD" id="cd01675">
    <property type="entry name" value="RNR_III"/>
    <property type="match status" value="1"/>
</dbReference>
<proteinExistence type="predicted"/>
<keyword evidence="5" id="KW-0560">Oxidoreductase</keyword>